<dbReference type="EMBL" id="CAFBPA010000017">
    <property type="protein sequence ID" value="CAB4996214.1"/>
    <property type="molecule type" value="Genomic_DNA"/>
</dbReference>
<protein>
    <submittedName>
        <fullName evidence="2">Unannotated protein</fullName>
    </submittedName>
</protein>
<evidence type="ECO:0000313" key="2">
    <source>
        <dbReference type="EMBL" id="CAB4759077.1"/>
    </source>
</evidence>
<feature type="domain" description="HTH marR-type" evidence="1">
    <location>
        <begin position="1"/>
        <end position="145"/>
    </location>
</feature>
<dbReference type="InterPro" id="IPR036390">
    <property type="entry name" value="WH_DNA-bd_sf"/>
</dbReference>
<evidence type="ECO:0000259" key="1">
    <source>
        <dbReference type="PROSITE" id="PS50995"/>
    </source>
</evidence>
<dbReference type="PANTHER" id="PTHR33164">
    <property type="entry name" value="TRANSCRIPTIONAL REGULATOR, MARR FAMILY"/>
    <property type="match status" value="1"/>
</dbReference>
<dbReference type="SMART" id="SM00347">
    <property type="entry name" value="HTH_MARR"/>
    <property type="match status" value="1"/>
</dbReference>
<dbReference type="SUPFAM" id="SSF46785">
    <property type="entry name" value="Winged helix' DNA-binding domain"/>
    <property type="match status" value="1"/>
</dbReference>
<organism evidence="2">
    <name type="scientific">freshwater metagenome</name>
    <dbReference type="NCBI Taxonomy" id="449393"/>
    <lineage>
        <taxon>unclassified sequences</taxon>
        <taxon>metagenomes</taxon>
        <taxon>ecological metagenomes</taxon>
    </lineage>
</organism>
<sequence length="152" mass="16877">MTKWLSEDEQQSWRSFLMAWTLLTHELNTNLQSEHGLTIADYEILVQLSETEGRRMRMSELAQSTLASRSRLSHQVGRMEAAGLVTREECTEDRRGSFAVLTDAGWQALVAAAPSHVTGVRANLVDVLTKSEFKALGDACQKVVAAINLESN</sequence>
<dbReference type="GO" id="GO:0006950">
    <property type="term" value="P:response to stress"/>
    <property type="evidence" value="ECO:0007669"/>
    <property type="project" value="TreeGrafter"/>
</dbReference>
<dbReference type="InterPro" id="IPR039422">
    <property type="entry name" value="MarR/SlyA-like"/>
</dbReference>
<reference evidence="2" key="1">
    <citation type="submission" date="2020-05" db="EMBL/GenBank/DDBJ databases">
        <authorList>
            <person name="Chiriac C."/>
            <person name="Salcher M."/>
            <person name="Ghai R."/>
            <person name="Kavagutti S V."/>
        </authorList>
    </citation>
    <scope>NUCLEOTIDE SEQUENCE</scope>
</reference>
<dbReference type="AlphaFoldDB" id="A0A6J6UKL1"/>
<dbReference type="PROSITE" id="PS50995">
    <property type="entry name" value="HTH_MARR_2"/>
    <property type="match status" value="1"/>
</dbReference>
<dbReference type="PANTHER" id="PTHR33164:SF99">
    <property type="entry name" value="MARR FAMILY REGULATORY PROTEIN"/>
    <property type="match status" value="1"/>
</dbReference>
<evidence type="ECO:0000313" key="3">
    <source>
        <dbReference type="EMBL" id="CAB4996214.1"/>
    </source>
</evidence>
<dbReference type="PRINTS" id="PR00598">
    <property type="entry name" value="HTHMARR"/>
</dbReference>
<dbReference type="InterPro" id="IPR036388">
    <property type="entry name" value="WH-like_DNA-bd_sf"/>
</dbReference>
<dbReference type="Gene3D" id="1.10.10.10">
    <property type="entry name" value="Winged helix-like DNA-binding domain superfamily/Winged helix DNA-binding domain"/>
    <property type="match status" value="1"/>
</dbReference>
<accession>A0A6J6UKL1</accession>
<name>A0A6J6UKL1_9ZZZZ</name>
<dbReference type="InterPro" id="IPR000835">
    <property type="entry name" value="HTH_MarR-typ"/>
</dbReference>
<dbReference type="Pfam" id="PF12802">
    <property type="entry name" value="MarR_2"/>
    <property type="match status" value="1"/>
</dbReference>
<proteinExistence type="predicted"/>
<gene>
    <name evidence="2" type="ORF">UFOPK2809_01318</name>
    <name evidence="3" type="ORF">UFOPK4043_00211</name>
</gene>
<dbReference type="GO" id="GO:0003700">
    <property type="term" value="F:DNA-binding transcription factor activity"/>
    <property type="evidence" value="ECO:0007669"/>
    <property type="project" value="InterPro"/>
</dbReference>
<dbReference type="EMBL" id="CAEZZA010000218">
    <property type="protein sequence ID" value="CAB4759077.1"/>
    <property type="molecule type" value="Genomic_DNA"/>
</dbReference>